<name>A0ABV7WCB1_9MICO</name>
<feature type="compositionally biased region" description="Low complexity" evidence="1">
    <location>
        <begin position="123"/>
        <end position="139"/>
    </location>
</feature>
<sequence length="156" mass="15809">MDPAVLLVAGLVLILVLQFSRVRRQQREARDTRSALAVGAEVLTAAGMVGTVVETSGTSVVLAGEDGQRSRWLAAAVVRVLSDTDPASSRYVDPASPATSGDADVADVAGHGAVDLGKRRPDGATPGSTTPGTQTPGTTDGRGDDAPGTTGSTRQD</sequence>
<protein>
    <submittedName>
        <fullName evidence="2">Preprotein translocase subunit YajC</fullName>
    </submittedName>
</protein>
<accession>A0ABV7WCB1</accession>
<organism evidence="2 3">
    <name type="scientific">Aquipuribacter hungaricus</name>
    <dbReference type="NCBI Taxonomy" id="545624"/>
    <lineage>
        <taxon>Bacteria</taxon>
        <taxon>Bacillati</taxon>
        <taxon>Actinomycetota</taxon>
        <taxon>Actinomycetes</taxon>
        <taxon>Micrococcales</taxon>
        <taxon>Intrasporangiaceae</taxon>
        <taxon>Aquipuribacter</taxon>
    </lineage>
</organism>
<feature type="compositionally biased region" description="Low complexity" evidence="1">
    <location>
        <begin position="146"/>
        <end position="156"/>
    </location>
</feature>
<dbReference type="Pfam" id="PF02699">
    <property type="entry name" value="YajC"/>
    <property type="match status" value="1"/>
</dbReference>
<reference evidence="3" key="1">
    <citation type="journal article" date="2019" name="Int. J. Syst. Evol. Microbiol.">
        <title>The Global Catalogue of Microorganisms (GCM) 10K type strain sequencing project: providing services to taxonomists for standard genome sequencing and annotation.</title>
        <authorList>
            <consortium name="The Broad Institute Genomics Platform"/>
            <consortium name="The Broad Institute Genome Sequencing Center for Infectious Disease"/>
            <person name="Wu L."/>
            <person name="Ma J."/>
        </authorList>
    </citation>
    <scope>NUCLEOTIDE SEQUENCE [LARGE SCALE GENOMIC DNA]</scope>
    <source>
        <strain evidence="3">NCAIM B.02333</strain>
    </source>
</reference>
<dbReference type="RefSeq" id="WP_340295857.1">
    <property type="nucleotide sequence ID" value="NZ_JBBEOI010000327.1"/>
</dbReference>
<dbReference type="Proteomes" id="UP001595685">
    <property type="component" value="Unassembled WGS sequence"/>
</dbReference>
<evidence type="ECO:0000313" key="2">
    <source>
        <dbReference type="EMBL" id="MFC3687453.1"/>
    </source>
</evidence>
<dbReference type="EMBL" id="JBHRWW010000002">
    <property type="protein sequence ID" value="MFC3687453.1"/>
    <property type="molecule type" value="Genomic_DNA"/>
</dbReference>
<comment type="caution">
    <text evidence="2">The sequence shown here is derived from an EMBL/GenBank/DDBJ whole genome shotgun (WGS) entry which is preliminary data.</text>
</comment>
<dbReference type="InterPro" id="IPR003849">
    <property type="entry name" value="Preprotein_translocase_YajC"/>
</dbReference>
<dbReference type="SMART" id="SM01323">
    <property type="entry name" value="YajC"/>
    <property type="match status" value="1"/>
</dbReference>
<evidence type="ECO:0000256" key="1">
    <source>
        <dbReference type="SAM" id="MobiDB-lite"/>
    </source>
</evidence>
<proteinExistence type="predicted"/>
<gene>
    <name evidence="2" type="primary">yajC</name>
    <name evidence="2" type="ORF">ACFOLH_03770</name>
</gene>
<keyword evidence="3" id="KW-1185">Reference proteome</keyword>
<evidence type="ECO:0000313" key="3">
    <source>
        <dbReference type="Proteomes" id="UP001595685"/>
    </source>
</evidence>
<feature type="compositionally biased region" description="Low complexity" evidence="1">
    <location>
        <begin position="101"/>
        <end position="115"/>
    </location>
</feature>
<feature type="region of interest" description="Disordered" evidence="1">
    <location>
        <begin position="85"/>
        <end position="156"/>
    </location>
</feature>